<name>A0A7W5BNH2_9HYPH</name>
<accession>A0A7W5BNH2</accession>
<dbReference type="AlphaFoldDB" id="A0A7W5BNH2"/>
<organism evidence="1 2">
    <name type="scientific">Rhizobium pisi</name>
    <dbReference type="NCBI Taxonomy" id="574561"/>
    <lineage>
        <taxon>Bacteria</taxon>
        <taxon>Pseudomonadati</taxon>
        <taxon>Pseudomonadota</taxon>
        <taxon>Alphaproteobacteria</taxon>
        <taxon>Hyphomicrobiales</taxon>
        <taxon>Rhizobiaceae</taxon>
        <taxon>Rhizobium/Agrobacterium group</taxon>
        <taxon>Rhizobium</taxon>
    </lineage>
</organism>
<dbReference type="Proteomes" id="UP000518315">
    <property type="component" value="Unassembled WGS sequence"/>
</dbReference>
<gene>
    <name evidence="1" type="ORF">FHS26_003671</name>
</gene>
<dbReference type="EMBL" id="JACHXH010000012">
    <property type="protein sequence ID" value="MBB3135924.1"/>
    <property type="molecule type" value="Genomic_DNA"/>
</dbReference>
<evidence type="ECO:0000313" key="2">
    <source>
        <dbReference type="Proteomes" id="UP000518315"/>
    </source>
</evidence>
<dbReference type="RefSeq" id="WP_165504867.1">
    <property type="nucleotide sequence ID" value="NZ_JACHXH010000012.1"/>
</dbReference>
<reference evidence="1 2" key="1">
    <citation type="submission" date="2020-08" db="EMBL/GenBank/DDBJ databases">
        <title>Genomic Encyclopedia of Type Strains, Phase III (KMG-III): the genomes of soil and plant-associated and newly described type strains.</title>
        <authorList>
            <person name="Whitman W."/>
        </authorList>
    </citation>
    <scope>NUCLEOTIDE SEQUENCE [LARGE SCALE GENOMIC DNA]</scope>
    <source>
        <strain evidence="1 2">CECT 4113</strain>
    </source>
</reference>
<proteinExistence type="predicted"/>
<evidence type="ECO:0000313" key="1">
    <source>
        <dbReference type="EMBL" id="MBB3135924.1"/>
    </source>
</evidence>
<keyword evidence="2" id="KW-1185">Reference proteome</keyword>
<comment type="caution">
    <text evidence="1">The sequence shown here is derived from an EMBL/GenBank/DDBJ whole genome shotgun (WGS) entry which is preliminary data.</text>
</comment>
<sequence>MGKLEAEESDLRLPPVCTIAPEKADRFFDFSEVYRSPPLLGINDRLHCRDQHVGMIEF</sequence>
<protein>
    <submittedName>
        <fullName evidence="1">Uncharacterized protein</fullName>
    </submittedName>
</protein>